<proteinExistence type="predicted"/>
<evidence type="ECO:0000256" key="1">
    <source>
        <dbReference type="SAM" id="SignalP"/>
    </source>
</evidence>
<dbReference type="PANTHER" id="PTHR36183:SF2">
    <property type="entry name" value="BETA-GLUCURONIDASE C-TERMINAL DOMAIN-CONTAINING PROTEIN"/>
    <property type="match status" value="1"/>
</dbReference>
<dbReference type="PANTHER" id="PTHR36183">
    <property type="entry name" value="BETA-GLUCURONIDASE"/>
    <property type="match status" value="1"/>
</dbReference>
<dbReference type="HOGENOM" id="CLU_022148_2_0_1"/>
<reference evidence="4" key="1">
    <citation type="journal article" date="2014" name="Proc. Natl. Acad. Sci. U.S.A.">
        <title>Extensive sampling of basidiomycete genomes demonstrates inadequacy of the white-rot/brown-rot paradigm for wood decay fungi.</title>
        <authorList>
            <person name="Riley R."/>
            <person name="Salamov A.A."/>
            <person name="Brown D.W."/>
            <person name="Nagy L.G."/>
            <person name="Floudas D."/>
            <person name="Held B.W."/>
            <person name="Levasseur A."/>
            <person name="Lombard V."/>
            <person name="Morin E."/>
            <person name="Otillar R."/>
            <person name="Lindquist E.A."/>
            <person name="Sun H."/>
            <person name="LaButti K.M."/>
            <person name="Schmutz J."/>
            <person name="Jabbour D."/>
            <person name="Luo H."/>
            <person name="Baker S.E."/>
            <person name="Pisabarro A.G."/>
            <person name="Walton J.D."/>
            <person name="Blanchette R.A."/>
            <person name="Henrissat B."/>
            <person name="Martin F."/>
            <person name="Cullen D."/>
            <person name="Hibbett D.S."/>
            <person name="Grigoriev I.V."/>
        </authorList>
    </citation>
    <scope>NUCLEOTIDE SEQUENCE [LARGE SCALE GENOMIC DNA]</scope>
    <source>
        <strain evidence="4">CBS 339.88</strain>
    </source>
</reference>
<dbReference type="InterPro" id="IPR031728">
    <property type="entry name" value="GlcAase_C"/>
</dbReference>
<dbReference type="InterPro" id="IPR052974">
    <property type="entry name" value="GH79_Enzymes"/>
</dbReference>
<dbReference type="Pfam" id="PF16862">
    <property type="entry name" value="Glyco_hydro_79C"/>
    <property type="match status" value="1"/>
</dbReference>
<dbReference type="Gene3D" id="3.20.20.80">
    <property type="entry name" value="Glycosidases"/>
    <property type="match status" value="1"/>
</dbReference>
<keyword evidence="4" id="KW-1185">Reference proteome</keyword>
<feature type="signal peptide" evidence="1">
    <location>
        <begin position="1"/>
        <end position="22"/>
    </location>
</feature>
<gene>
    <name evidence="3" type="ORF">GALMADRAFT_221653</name>
</gene>
<name>A0A067THF8_GALM3</name>
<evidence type="ECO:0000259" key="2">
    <source>
        <dbReference type="Pfam" id="PF16862"/>
    </source>
</evidence>
<dbReference type="Gene3D" id="2.60.40.1180">
    <property type="entry name" value="Golgi alpha-mannosidase II"/>
    <property type="match status" value="1"/>
</dbReference>
<protein>
    <recommendedName>
        <fullName evidence="2">Beta-glucuronidase C-terminal domain-containing protein</fullName>
    </recommendedName>
</protein>
<feature type="domain" description="Beta-glucuronidase C-terminal" evidence="2">
    <location>
        <begin position="417"/>
        <end position="517"/>
    </location>
</feature>
<dbReference type="InterPro" id="IPR017853">
    <property type="entry name" value="GH"/>
</dbReference>
<keyword evidence="1" id="KW-0732">Signal</keyword>
<dbReference type="InterPro" id="IPR013780">
    <property type="entry name" value="Glyco_hydro_b"/>
</dbReference>
<dbReference type="EMBL" id="KL142370">
    <property type="protein sequence ID" value="KDR81787.1"/>
    <property type="molecule type" value="Genomic_DNA"/>
</dbReference>
<accession>A0A067THF8</accession>
<feature type="chain" id="PRO_5001649097" description="Beta-glucuronidase C-terminal domain-containing protein" evidence="1">
    <location>
        <begin position="23"/>
        <end position="520"/>
    </location>
</feature>
<evidence type="ECO:0000313" key="3">
    <source>
        <dbReference type="EMBL" id="KDR81787.1"/>
    </source>
</evidence>
<evidence type="ECO:0000313" key="4">
    <source>
        <dbReference type="Proteomes" id="UP000027222"/>
    </source>
</evidence>
<dbReference type="OrthoDB" id="2796951at2759"/>
<organism evidence="3 4">
    <name type="scientific">Galerina marginata (strain CBS 339.88)</name>
    <dbReference type="NCBI Taxonomy" id="685588"/>
    <lineage>
        <taxon>Eukaryota</taxon>
        <taxon>Fungi</taxon>
        <taxon>Dikarya</taxon>
        <taxon>Basidiomycota</taxon>
        <taxon>Agaricomycotina</taxon>
        <taxon>Agaricomycetes</taxon>
        <taxon>Agaricomycetidae</taxon>
        <taxon>Agaricales</taxon>
        <taxon>Agaricineae</taxon>
        <taxon>Strophariaceae</taxon>
        <taxon>Galerina</taxon>
    </lineage>
</organism>
<sequence>MFSVRLSQPLILLCLLTREVLCQVTATVAVAAPSAAPTIAPDLVSLSIELDRWTDWSGTTSRNAFTFNALNNLGQITGAPPRLRIGGDTEDRTDWSPTMKFSTATFDPPTANTPYPEGSNIILGDGFYQTAQFLPPNTRFTWGVNFKNGNMTDLYLQAKSLLKAFTSSAVTSAGIMLDYIEIGNEVGLGDPPRHVSSLQDYISRWTSYATNITGSFGIPSTTSHTKFWAGAFAGTMWTPQDLFASGGILESHAGSLVTAYSQHKYEGGFCSGAAGLLQNLMDKNLIRSNLTGLIDDAAATRAKGFEYYLGETNSDSCHGIPGVSNTAGAALWTLDHALHASQIGITRLYFHEGVGFKYNLIQPVTLTVSTTDGTPLQKPLPPHVQPQYYGAIIAAEAIGKGTTRAVELTIDNERISGYAFYSGNRLARIVLINSQAYLATTIGTRPSTLVKLAFTGSGAPTKMVVKRLAIAHADDTSGLTWGGQTYETANAKVSGTLKTTSANVADGVTISATEAVLLTF</sequence>
<dbReference type="Proteomes" id="UP000027222">
    <property type="component" value="Unassembled WGS sequence"/>
</dbReference>
<dbReference type="AlphaFoldDB" id="A0A067THF8"/>
<dbReference type="SUPFAM" id="SSF51445">
    <property type="entry name" value="(Trans)glycosidases"/>
    <property type="match status" value="1"/>
</dbReference>